<evidence type="ECO:0000256" key="1">
    <source>
        <dbReference type="SAM" id="MobiDB-lite"/>
    </source>
</evidence>
<reference evidence="2" key="1">
    <citation type="submission" date="2018-02" db="EMBL/GenBank/DDBJ databases">
        <title>Rhizophora mucronata_Transcriptome.</title>
        <authorList>
            <person name="Meera S.P."/>
            <person name="Sreeshan A."/>
            <person name="Augustine A."/>
        </authorList>
    </citation>
    <scope>NUCLEOTIDE SEQUENCE</scope>
    <source>
        <tissue evidence="2">Leaf</tissue>
    </source>
</reference>
<evidence type="ECO:0000313" key="2">
    <source>
        <dbReference type="EMBL" id="MBX58916.1"/>
    </source>
</evidence>
<protein>
    <submittedName>
        <fullName evidence="2">Uncharacterized protein</fullName>
    </submittedName>
</protein>
<proteinExistence type="predicted"/>
<feature type="compositionally biased region" description="Polar residues" evidence="1">
    <location>
        <begin position="29"/>
        <end position="42"/>
    </location>
</feature>
<feature type="region of interest" description="Disordered" evidence="1">
    <location>
        <begin position="1"/>
        <end position="56"/>
    </location>
</feature>
<accession>A0A2P2PW19</accession>
<sequence length="56" mass="6691">MVNNDVLFKKKKKSFNDSPPSYTVRYRSVRQQGKRNTSNQIINKKEKFTSRLNKNK</sequence>
<dbReference type="EMBL" id="GGEC01078432">
    <property type="protein sequence ID" value="MBX58916.1"/>
    <property type="molecule type" value="Transcribed_RNA"/>
</dbReference>
<name>A0A2P2PW19_RHIMU</name>
<organism evidence="2">
    <name type="scientific">Rhizophora mucronata</name>
    <name type="common">Asiatic mangrove</name>
    <dbReference type="NCBI Taxonomy" id="61149"/>
    <lineage>
        <taxon>Eukaryota</taxon>
        <taxon>Viridiplantae</taxon>
        <taxon>Streptophyta</taxon>
        <taxon>Embryophyta</taxon>
        <taxon>Tracheophyta</taxon>
        <taxon>Spermatophyta</taxon>
        <taxon>Magnoliopsida</taxon>
        <taxon>eudicotyledons</taxon>
        <taxon>Gunneridae</taxon>
        <taxon>Pentapetalae</taxon>
        <taxon>rosids</taxon>
        <taxon>fabids</taxon>
        <taxon>Malpighiales</taxon>
        <taxon>Rhizophoraceae</taxon>
        <taxon>Rhizophora</taxon>
    </lineage>
</organism>
<dbReference type="AlphaFoldDB" id="A0A2P2PW19"/>